<evidence type="ECO:0000256" key="1">
    <source>
        <dbReference type="SAM" id="MobiDB-lite"/>
    </source>
</evidence>
<feature type="compositionally biased region" description="Pro residues" evidence="1">
    <location>
        <begin position="339"/>
        <end position="357"/>
    </location>
</feature>
<organism evidence="2 3">
    <name type="scientific">Blattamonas nauphoetae</name>
    <dbReference type="NCBI Taxonomy" id="2049346"/>
    <lineage>
        <taxon>Eukaryota</taxon>
        <taxon>Metamonada</taxon>
        <taxon>Preaxostyla</taxon>
        <taxon>Oxymonadida</taxon>
        <taxon>Blattamonas</taxon>
    </lineage>
</organism>
<feature type="compositionally biased region" description="Basic residues" evidence="1">
    <location>
        <begin position="826"/>
        <end position="841"/>
    </location>
</feature>
<protein>
    <submittedName>
        <fullName evidence="2">Uncharacterized protein</fullName>
    </submittedName>
</protein>
<feature type="compositionally biased region" description="Basic residues" evidence="1">
    <location>
        <begin position="772"/>
        <end position="791"/>
    </location>
</feature>
<feature type="region of interest" description="Disordered" evidence="1">
    <location>
        <begin position="323"/>
        <end position="371"/>
    </location>
</feature>
<feature type="compositionally biased region" description="Low complexity" evidence="1">
    <location>
        <begin position="792"/>
        <end position="804"/>
    </location>
</feature>
<feature type="compositionally biased region" description="Polar residues" evidence="1">
    <location>
        <begin position="676"/>
        <end position="685"/>
    </location>
</feature>
<gene>
    <name evidence="2" type="ORF">BLNAU_22017</name>
</gene>
<feature type="compositionally biased region" description="Low complexity" evidence="1">
    <location>
        <begin position="423"/>
        <end position="439"/>
    </location>
</feature>
<reference evidence="2 3" key="1">
    <citation type="journal article" date="2022" name="bioRxiv">
        <title>Genomics of Preaxostyla Flagellates Illuminates Evolutionary Transitions and the Path Towards Mitochondrial Loss.</title>
        <authorList>
            <person name="Novak L.V.F."/>
            <person name="Treitli S.C."/>
            <person name="Pyrih J."/>
            <person name="Halakuc P."/>
            <person name="Pipaliya S.V."/>
            <person name="Vacek V."/>
            <person name="Brzon O."/>
            <person name="Soukal P."/>
            <person name="Eme L."/>
            <person name="Dacks J.B."/>
            <person name="Karnkowska A."/>
            <person name="Elias M."/>
            <person name="Hampl V."/>
        </authorList>
    </citation>
    <scope>NUCLEOTIDE SEQUENCE [LARGE SCALE GENOMIC DNA]</scope>
    <source>
        <strain evidence="2">NAU3</strain>
        <tissue evidence="2">Gut</tissue>
    </source>
</reference>
<sequence>MERPSPRLGSKSTCHDLCFVEPILGHHDACGQIPCFGQRHHSELSQLQNAQRTHIVRIGKTLLDKQGRNLNYSVPCPLCSVQFRVDHASCCQINGSARTARHTTIKLWLNRLLQQIPNVVTELEKPVWMDGINLGTKPRPAGAIADIRVTITTQVSNHKFVTNLLQGGDRSGNTLTFGLDLTIAQDIPNALHRGLLPDPRTAVNQAEEGKFKHYKKLGQEHKVIGIGISENGQLGNNMELFLDFYEEGGPRWAQISPSLPLPPNDLSCPGTKQMHHGTSCLSKLTWSLQNFSVQQDAQNGLNTQPSPSTTYLLSAVNLHSQQPNLALPSLGPNLASPSQGPPSTSPSSSPPSGPPQVPRSGPSRNSSNHQLTLNLPANNQSVEKHTPTLTRPTSIIFTPRFYYVPQPNSEHKVSQPPLVALTSSSESPSQPSIPGPSEGSMVIMTSTSPEEHIVETMERDSSDHELAQSVDSDLVYAGMEVDCSDSDLPISGPNLENPMSLTSTRCEPDSTNFSHRELSERRTDEKPEISFEELFSEDNPPICDFSIQPQFGPTPMDPDATQLPLQGSTQKDAEVGQKMIVELPSNDAEVIQEIIFGLPPTDVNVDQEPAPGLTPSDAEVGLLPIPGSTTQDAEVSQMPPPGLTLTDIDIDIEPSLEQITFGSDTLPISFTPPPSISLNPIPGSSQPTRTPQTQIPPAAVLIELDSDDDHNDLGQPQNGSKRKTFVDLTIDEEVTSHKCPSKGNFPPRTLRPKRKLPNPKQDDKSIAPNFARPKRARPKKQVPRTGRRKKSTPSSSFSSSCDDSLSQEDDPTWAPDSPRMDPPPKCRGRPKTQPKAGARKRQPPDGSRPVVRETGAGGLNGPFKGE</sequence>
<feature type="compositionally biased region" description="Basic and acidic residues" evidence="1">
    <location>
        <begin position="514"/>
        <end position="526"/>
    </location>
</feature>
<evidence type="ECO:0000313" key="3">
    <source>
        <dbReference type="Proteomes" id="UP001281761"/>
    </source>
</evidence>
<feature type="region of interest" description="Disordered" evidence="1">
    <location>
        <begin position="663"/>
        <end position="692"/>
    </location>
</feature>
<feature type="compositionally biased region" description="Polar residues" evidence="1">
    <location>
        <begin position="497"/>
        <end position="513"/>
    </location>
</feature>
<keyword evidence="3" id="KW-1185">Reference proteome</keyword>
<dbReference type="Proteomes" id="UP001281761">
    <property type="component" value="Unassembled WGS sequence"/>
</dbReference>
<feature type="region of interest" description="Disordered" evidence="1">
    <location>
        <begin position="408"/>
        <end position="439"/>
    </location>
</feature>
<evidence type="ECO:0000313" key="2">
    <source>
        <dbReference type="EMBL" id="KAK2943074.1"/>
    </source>
</evidence>
<accession>A0ABQ9WVB8</accession>
<feature type="region of interest" description="Disordered" evidence="1">
    <location>
        <begin position="732"/>
        <end position="866"/>
    </location>
</feature>
<name>A0ABQ9WVB8_9EUKA</name>
<dbReference type="EMBL" id="JARBJD010000365">
    <property type="protein sequence ID" value="KAK2943074.1"/>
    <property type="molecule type" value="Genomic_DNA"/>
</dbReference>
<proteinExistence type="predicted"/>
<comment type="caution">
    <text evidence="2">The sequence shown here is derived from an EMBL/GenBank/DDBJ whole genome shotgun (WGS) entry which is preliminary data.</text>
</comment>
<feature type="region of interest" description="Disordered" evidence="1">
    <location>
        <begin position="496"/>
        <end position="526"/>
    </location>
</feature>